<gene>
    <name evidence="2" type="ORF">G6F50_018457</name>
</gene>
<dbReference type="Proteomes" id="UP000740926">
    <property type="component" value="Unassembled WGS sequence"/>
</dbReference>
<dbReference type="EMBL" id="JAANIU010018425">
    <property type="protein sequence ID" value="KAG1525397.1"/>
    <property type="molecule type" value="Genomic_DNA"/>
</dbReference>
<feature type="region of interest" description="Disordered" evidence="1">
    <location>
        <begin position="47"/>
        <end position="71"/>
    </location>
</feature>
<proteinExistence type="predicted"/>
<sequence>MGLADLHGRGAEAVAREHAGYARAFGQAEDGQVAPVGFADAGLGDADFNAGNRKNSGRGGELQINGHDFVS</sequence>
<keyword evidence="3" id="KW-1185">Reference proteome</keyword>
<comment type="caution">
    <text evidence="2">The sequence shown here is derived from an EMBL/GenBank/DDBJ whole genome shotgun (WGS) entry which is preliminary data.</text>
</comment>
<evidence type="ECO:0000256" key="1">
    <source>
        <dbReference type="SAM" id="MobiDB-lite"/>
    </source>
</evidence>
<organism evidence="2 3">
    <name type="scientific">Rhizopus delemar</name>
    <dbReference type="NCBI Taxonomy" id="936053"/>
    <lineage>
        <taxon>Eukaryota</taxon>
        <taxon>Fungi</taxon>
        <taxon>Fungi incertae sedis</taxon>
        <taxon>Mucoromycota</taxon>
        <taxon>Mucoromycotina</taxon>
        <taxon>Mucoromycetes</taxon>
        <taxon>Mucorales</taxon>
        <taxon>Mucorineae</taxon>
        <taxon>Rhizopodaceae</taxon>
        <taxon>Rhizopus</taxon>
    </lineage>
</organism>
<reference evidence="2 3" key="1">
    <citation type="journal article" date="2020" name="Microb. Genom.">
        <title>Genetic diversity of clinical and environmental Mucorales isolates obtained from an investigation of mucormycosis cases among solid organ transplant recipients.</title>
        <authorList>
            <person name="Nguyen M.H."/>
            <person name="Kaul D."/>
            <person name="Muto C."/>
            <person name="Cheng S.J."/>
            <person name="Richter R.A."/>
            <person name="Bruno V.M."/>
            <person name="Liu G."/>
            <person name="Beyhan S."/>
            <person name="Sundermann A.J."/>
            <person name="Mounaud S."/>
            <person name="Pasculle A.W."/>
            <person name="Nierman W.C."/>
            <person name="Driscoll E."/>
            <person name="Cumbie R."/>
            <person name="Clancy C.J."/>
            <person name="Dupont C.L."/>
        </authorList>
    </citation>
    <scope>NUCLEOTIDE SEQUENCE [LARGE SCALE GENOMIC DNA]</scope>
    <source>
        <strain evidence="2 3">GL24</strain>
    </source>
</reference>
<name>A0A9P6XN70_9FUNG</name>
<protein>
    <submittedName>
        <fullName evidence="2">Uncharacterized protein</fullName>
    </submittedName>
</protein>
<dbReference type="AlphaFoldDB" id="A0A9P6XN70"/>
<evidence type="ECO:0000313" key="2">
    <source>
        <dbReference type="EMBL" id="KAG1525397.1"/>
    </source>
</evidence>
<evidence type="ECO:0000313" key="3">
    <source>
        <dbReference type="Proteomes" id="UP000740926"/>
    </source>
</evidence>
<accession>A0A9P6XN70</accession>